<dbReference type="EMBL" id="OV725079">
    <property type="protein sequence ID" value="CAH1395039.1"/>
    <property type="molecule type" value="Genomic_DNA"/>
</dbReference>
<dbReference type="AlphaFoldDB" id="A0A9P0H133"/>
<proteinExistence type="predicted"/>
<protein>
    <submittedName>
        <fullName evidence="1">Uncharacterized protein</fullName>
    </submittedName>
</protein>
<gene>
    <name evidence="1" type="ORF">NEZAVI_LOCUS5383</name>
</gene>
<evidence type="ECO:0000313" key="2">
    <source>
        <dbReference type="Proteomes" id="UP001152798"/>
    </source>
</evidence>
<keyword evidence="2" id="KW-1185">Reference proteome</keyword>
<organism evidence="1 2">
    <name type="scientific">Nezara viridula</name>
    <name type="common">Southern green stink bug</name>
    <name type="synonym">Cimex viridulus</name>
    <dbReference type="NCBI Taxonomy" id="85310"/>
    <lineage>
        <taxon>Eukaryota</taxon>
        <taxon>Metazoa</taxon>
        <taxon>Ecdysozoa</taxon>
        <taxon>Arthropoda</taxon>
        <taxon>Hexapoda</taxon>
        <taxon>Insecta</taxon>
        <taxon>Pterygota</taxon>
        <taxon>Neoptera</taxon>
        <taxon>Paraneoptera</taxon>
        <taxon>Hemiptera</taxon>
        <taxon>Heteroptera</taxon>
        <taxon>Panheteroptera</taxon>
        <taxon>Pentatomomorpha</taxon>
        <taxon>Pentatomoidea</taxon>
        <taxon>Pentatomidae</taxon>
        <taxon>Pentatominae</taxon>
        <taxon>Nezara</taxon>
    </lineage>
</organism>
<accession>A0A9P0H133</accession>
<name>A0A9P0H133_NEZVI</name>
<sequence>MNTYKIQAVFETKHGRPDYESGKYNIVN</sequence>
<dbReference type="Proteomes" id="UP001152798">
    <property type="component" value="Chromosome 3"/>
</dbReference>
<reference evidence="1" key="1">
    <citation type="submission" date="2022-01" db="EMBL/GenBank/DDBJ databases">
        <authorList>
            <person name="King R."/>
        </authorList>
    </citation>
    <scope>NUCLEOTIDE SEQUENCE</scope>
</reference>
<evidence type="ECO:0000313" key="1">
    <source>
        <dbReference type="EMBL" id="CAH1395039.1"/>
    </source>
</evidence>